<protein>
    <submittedName>
        <fullName evidence="1">Uncharacterized protein</fullName>
    </submittedName>
</protein>
<organism evidence="1 2">
    <name type="scientific">Peronospora matthiolae</name>
    <dbReference type="NCBI Taxonomy" id="2874970"/>
    <lineage>
        <taxon>Eukaryota</taxon>
        <taxon>Sar</taxon>
        <taxon>Stramenopiles</taxon>
        <taxon>Oomycota</taxon>
        <taxon>Peronosporomycetes</taxon>
        <taxon>Peronosporales</taxon>
        <taxon>Peronosporaceae</taxon>
        <taxon>Peronospora</taxon>
    </lineage>
</organism>
<gene>
    <name evidence="1" type="ORF">PM001_LOCUS17678</name>
</gene>
<proteinExistence type="predicted"/>
<evidence type="ECO:0000313" key="2">
    <source>
        <dbReference type="Proteomes" id="UP001162060"/>
    </source>
</evidence>
<comment type="caution">
    <text evidence="1">The sequence shown here is derived from an EMBL/GenBank/DDBJ whole genome shotgun (WGS) entry which is preliminary data.</text>
</comment>
<dbReference type="AlphaFoldDB" id="A0AAV1UFS3"/>
<sequence length="50" mass="5791">MYHRSRVHRTASRSQRVRFVGSELALGERVSDLRADMEEQELVRGAGRSF</sequence>
<dbReference type="Proteomes" id="UP001162060">
    <property type="component" value="Unassembled WGS sequence"/>
</dbReference>
<reference evidence="1" key="1">
    <citation type="submission" date="2024-01" db="EMBL/GenBank/DDBJ databases">
        <authorList>
            <person name="Webb A."/>
        </authorList>
    </citation>
    <scope>NUCLEOTIDE SEQUENCE</scope>
    <source>
        <strain evidence="1">Pm1</strain>
    </source>
</reference>
<accession>A0AAV1UFS3</accession>
<evidence type="ECO:0000313" key="1">
    <source>
        <dbReference type="EMBL" id="CAK7932528.1"/>
    </source>
</evidence>
<dbReference type="EMBL" id="CAKLBY020000190">
    <property type="protein sequence ID" value="CAK7932528.1"/>
    <property type="molecule type" value="Genomic_DNA"/>
</dbReference>
<name>A0AAV1UFS3_9STRA</name>